<dbReference type="EMBL" id="JBBUKT010000005">
    <property type="protein sequence ID" value="MEK7951836.1"/>
    <property type="molecule type" value="Genomic_DNA"/>
</dbReference>
<reference evidence="6 7" key="1">
    <citation type="submission" date="2024-04" db="EMBL/GenBank/DDBJ databases">
        <title>Luteolibacter sp. isolated from soil.</title>
        <authorList>
            <person name="An J."/>
        </authorList>
    </citation>
    <scope>NUCLEOTIDE SEQUENCE [LARGE SCALE GENOMIC DNA]</scope>
    <source>
        <strain evidence="6 7">Y139</strain>
    </source>
</reference>
<evidence type="ECO:0000256" key="1">
    <source>
        <dbReference type="ARBA" id="ARBA00022452"/>
    </source>
</evidence>
<proteinExistence type="predicted"/>
<gene>
    <name evidence="6" type="ORF">WKV53_15075</name>
</gene>
<keyword evidence="2" id="KW-0812">Transmembrane</keyword>
<dbReference type="Pfam" id="PF08479">
    <property type="entry name" value="POTRA_2"/>
    <property type="match status" value="1"/>
</dbReference>
<sequence>MPVVPTSFRLFQRPPGVGWLCLFGVISSAVVAEEAGPAQAPAAVAEAAPAPRPMYIRQYRVRGSKTLSAAEVQTAVYPYLGPGRLPTDVDAARAALEKAYHDKGFKAVSVIIPEQRIRQGIVMLQVEENPVGRLRVRGAQFTSPSAITSQAHSMEEGKPIDFTGLTEEVTAMNQIPGRTVTPSLKPGVVPGTVDVDLTVKDELPAHGSLELNNRYSADTEPLRLNGALSYDNLWQLGHSAGVNFQIAPEDTNDALVYGGYYMVRLQDHPMWSIMLQGTKQDSDVSTLGGANSLGRGEIIGMRAIRTLPVGKNLYHSLSLGFDYKHYNDSTTIGGISLPAPITYYPFSALYTASIQGKAATKDKVDRIDINAGVTWAFRGLGDSEYDYATKRYLANGGFIYFRGDISKTRDLTNGFQWFAKIQGQASNEPLINAEQFSGGGLGTVRGYLESAVVGDDGIFGTFEFRSPSLLPKSWSHGEEDDLRVYAFIDGGVTSIHDALPAQSSGEQLGSVGIGTRGRMFEHFNGSLDAAYPLFDSPTGDDQNVMYTFRLWGDF</sequence>
<dbReference type="PANTHER" id="PTHR34597">
    <property type="entry name" value="SLR1661 PROTEIN"/>
    <property type="match status" value="1"/>
</dbReference>
<dbReference type="Pfam" id="PF03865">
    <property type="entry name" value="ShlB"/>
    <property type="match status" value="1"/>
</dbReference>
<keyword evidence="1" id="KW-1134">Transmembrane beta strand</keyword>
<name>A0ABU9AVR3_9BACT</name>
<dbReference type="PANTHER" id="PTHR34597:SF6">
    <property type="entry name" value="BLR6126 PROTEIN"/>
    <property type="match status" value="1"/>
</dbReference>
<comment type="caution">
    <text evidence="6">The sequence shown here is derived from an EMBL/GenBank/DDBJ whole genome shotgun (WGS) entry which is preliminary data.</text>
</comment>
<dbReference type="InterPro" id="IPR005565">
    <property type="entry name" value="Hemolysn_activator_HlyB_C"/>
</dbReference>
<dbReference type="InterPro" id="IPR013686">
    <property type="entry name" value="Polypept-transport_assoc_ShlB"/>
</dbReference>
<evidence type="ECO:0000313" key="6">
    <source>
        <dbReference type="EMBL" id="MEK7951836.1"/>
    </source>
</evidence>
<dbReference type="InterPro" id="IPR051544">
    <property type="entry name" value="TPS_OM_transporter"/>
</dbReference>
<evidence type="ECO:0000259" key="4">
    <source>
        <dbReference type="Pfam" id="PF03865"/>
    </source>
</evidence>
<dbReference type="Proteomes" id="UP001371305">
    <property type="component" value="Unassembled WGS sequence"/>
</dbReference>
<feature type="domain" description="Haemolysin activator HlyB C-terminal" evidence="4">
    <location>
        <begin position="191"/>
        <end position="516"/>
    </location>
</feature>
<evidence type="ECO:0000313" key="7">
    <source>
        <dbReference type="Proteomes" id="UP001371305"/>
    </source>
</evidence>
<feature type="domain" description="Polypeptide-transport-associated ShlB-type" evidence="5">
    <location>
        <begin position="56"/>
        <end position="128"/>
    </location>
</feature>
<keyword evidence="3" id="KW-0998">Cell outer membrane</keyword>
<dbReference type="Gene3D" id="2.40.160.50">
    <property type="entry name" value="membrane protein fhac: a member of the omp85/tpsb transporter family"/>
    <property type="match status" value="1"/>
</dbReference>
<evidence type="ECO:0000256" key="3">
    <source>
        <dbReference type="ARBA" id="ARBA00023237"/>
    </source>
</evidence>
<accession>A0ABU9AVR3</accession>
<dbReference type="Gene3D" id="3.10.20.310">
    <property type="entry name" value="membrane protein fhac"/>
    <property type="match status" value="1"/>
</dbReference>
<protein>
    <submittedName>
        <fullName evidence="6">ShlB/FhaC/HecB family hemolysin secretion/activation protein</fullName>
    </submittedName>
</protein>
<keyword evidence="1" id="KW-0472">Membrane</keyword>
<keyword evidence="7" id="KW-1185">Reference proteome</keyword>
<evidence type="ECO:0000256" key="2">
    <source>
        <dbReference type="ARBA" id="ARBA00022692"/>
    </source>
</evidence>
<organism evidence="6 7">
    <name type="scientific">Luteolibacter soli</name>
    <dbReference type="NCBI Taxonomy" id="3135280"/>
    <lineage>
        <taxon>Bacteria</taxon>
        <taxon>Pseudomonadati</taxon>
        <taxon>Verrucomicrobiota</taxon>
        <taxon>Verrucomicrobiia</taxon>
        <taxon>Verrucomicrobiales</taxon>
        <taxon>Verrucomicrobiaceae</taxon>
        <taxon>Luteolibacter</taxon>
    </lineage>
</organism>
<evidence type="ECO:0000259" key="5">
    <source>
        <dbReference type="Pfam" id="PF08479"/>
    </source>
</evidence>